<feature type="binding site" evidence="15">
    <location>
        <position position="517"/>
    </location>
    <ligand>
        <name>Mg(2+)</name>
        <dbReference type="ChEBI" id="CHEBI:18420"/>
        <note>shared with alpha subunit</note>
    </ligand>
</feature>
<evidence type="ECO:0000256" key="4">
    <source>
        <dbReference type="ARBA" id="ARBA00022490"/>
    </source>
</evidence>
<keyword evidence="10 15" id="KW-0460">Magnesium</keyword>
<feature type="domain" description="TRNA-binding" evidence="17">
    <location>
        <begin position="40"/>
        <end position="164"/>
    </location>
</feature>
<dbReference type="SMART" id="SM00874">
    <property type="entry name" value="B5"/>
    <property type="match status" value="1"/>
</dbReference>
<evidence type="ECO:0000256" key="6">
    <source>
        <dbReference type="ARBA" id="ARBA00022598"/>
    </source>
</evidence>
<dbReference type="InterPro" id="IPR033714">
    <property type="entry name" value="tRNA_bind_bactPheRS"/>
</dbReference>
<feature type="domain" description="FDX-ACB" evidence="18">
    <location>
        <begin position="803"/>
        <end position="896"/>
    </location>
</feature>
<dbReference type="HAMAP" id="MF_00283">
    <property type="entry name" value="Phe_tRNA_synth_beta1"/>
    <property type="match status" value="1"/>
</dbReference>
<dbReference type="GO" id="GO:0000049">
    <property type="term" value="F:tRNA binding"/>
    <property type="evidence" value="ECO:0007669"/>
    <property type="project" value="UniProtKB-UniRule"/>
</dbReference>
<keyword evidence="12 15" id="KW-0648">Protein biosynthesis</keyword>
<dbReference type="Gene3D" id="3.50.40.10">
    <property type="entry name" value="Phenylalanyl-trna Synthetase, Chain B, domain 3"/>
    <property type="match status" value="1"/>
</dbReference>
<dbReference type="InterPro" id="IPR005121">
    <property type="entry name" value="Fdx_antiC-bd"/>
</dbReference>
<dbReference type="Proteomes" id="UP000219994">
    <property type="component" value="Unassembled WGS sequence"/>
</dbReference>
<keyword evidence="4 15" id="KW-0963">Cytoplasm</keyword>
<dbReference type="PROSITE" id="PS51447">
    <property type="entry name" value="FDX_ACB"/>
    <property type="match status" value="1"/>
</dbReference>
<dbReference type="SMART" id="SM00873">
    <property type="entry name" value="B3_4"/>
    <property type="match status" value="1"/>
</dbReference>
<dbReference type="PROSITE" id="PS50886">
    <property type="entry name" value="TRBD"/>
    <property type="match status" value="1"/>
</dbReference>
<dbReference type="Pfam" id="PF03147">
    <property type="entry name" value="FDX-ACB"/>
    <property type="match status" value="1"/>
</dbReference>
<dbReference type="Pfam" id="PF17759">
    <property type="entry name" value="tRNA_synthFbeta"/>
    <property type="match status" value="1"/>
</dbReference>
<dbReference type="PANTHER" id="PTHR10947">
    <property type="entry name" value="PHENYLALANYL-TRNA SYNTHETASE BETA CHAIN AND LEUCINE-RICH REPEAT-CONTAINING PROTEIN 47"/>
    <property type="match status" value="1"/>
</dbReference>
<dbReference type="SUPFAM" id="SSF55681">
    <property type="entry name" value="Class II aaRS and biotin synthetases"/>
    <property type="match status" value="1"/>
</dbReference>
<keyword evidence="8 15" id="KW-0547">Nucleotide-binding</keyword>
<dbReference type="GO" id="GO:0000287">
    <property type="term" value="F:magnesium ion binding"/>
    <property type="evidence" value="ECO:0007669"/>
    <property type="project" value="UniProtKB-UniRule"/>
</dbReference>
<reference evidence="21" key="1">
    <citation type="submission" date="2017-03" db="EMBL/GenBank/DDBJ databases">
        <authorList>
            <person name="Lund M.B."/>
        </authorList>
    </citation>
    <scope>NUCLEOTIDE SEQUENCE [LARGE SCALE GENOMIC DNA]</scope>
</reference>
<dbReference type="SMART" id="SM00896">
    <property type="entry name" value="FDX-ACB"/>
    <property type="match status" value="1"/>
</dbReference>
<dbReference type="GO" id="GO:0004826">
    <property type="term" value="F:phenylalanine-tRNA ligase activity"/>
    <property type="evidence" value="ECO:0007669"/>
    <property type="project" value="UniProtKB-UniRule"/>
</dbReference>
<dbReference type="Gene3D" id="3.30.930.10">
    <property type="entry name" value="Bira Bifunctional Protein, Domain 2"/>
    <property type="match status" value="1"/>
</dbReference>
<keyword evidence="11 16" id="KW-0694">RNA-binding</keyword>
<dbReference type="SUPFAM" id="SSF46955">
    <property type="entry name" value="Putative DNA-binding domain"/>
    <property type="match status" value="1"/>
</dbReference>
<dbReference type="Gene3D" id="3.30.56.10">
    <property type="match status" value="2"/>
</dbReference>
<proteinExistence type="inferred from homology"/>
<dbReference type="SUPFAM" id="SSF54991">
    <property type="entry name" value="Anticodon-binding domain of PheRS"/>
    <property type="match status" value="1"/>
</dbReference>
<comment type="subcellular location">
    <subcellularLocation>
        <location evidence="1 15">Cytoplasm</location>
    </subcellularLocation>
</comment>
<evidence type="ECO:0000256" key="15">
    <source>
        <dbReference type="HAMAP-Rule" id="MF_00283"/>
    </source>
</evidence>
<dbReference type="InterPro" id="IPR005147">
    <property type="entry name" value="tRNA_synthase_B5-dom"/>
</dbReference>
<evidence type="ECO:0000256" key="10">
    <source>
        <dbReference type="ARBA" id="ARBA00022842"/>
    </source>
</evidence>
<dbReference type="InterPro" id="IPR012340">
    <property type="entry name" value="NA-bd_OB-fold"/>
</dbReference>
<keyword evidence="13 15" id="KW-0030">Aminoacyl-tRNA synthetase</keyword>
<keyword evidence="5 16" id="KW-0820">tRNA-binding</keyword>
<evidence type="ECO:0000256" key="2">
    <source>
        <dbReference type="ARBA" id="ARBA00008653"/>
    </source>
</evidence>
<feature type="binding site" evidence="15">
    <location>
        <position position="527"/>
    </location>
    <ligand>
        <name>Mg(2+)</name>
        <dbReference type="ChEBI" id="CHEBI:18420"/>
        <note>shared with alpha subunit</note>
    </ligand>
</feature>
<name>A0A2A6FUT5_9MICO</name>
<dbReference type="PANTHER" id="PTHR10947:SF0">
    <property type="entry name" value="PHENYLALANINE--TRNA LIGASE BETA SUBUNIT"/>
    <property type="match status" value="1"/>
</dbReference>
<keyword evidence="6 15" id="KW-0436">Ligase</keyword>
<sequence>MRVPLSWLAEFVDLAPGTTPEEVHAALVRVGLEEEGVHGGDTQGPIVVGEVLSFVEEPQSNGKTIRWCQVQVAPEGERAIDGGDAVRGIVCGASNFIVGDRVVVTLPGAVLPGPFPISARKTYGHVSDGMMASARELGLGDDHAGIIRLVTLGLQDAPVGSSALPLLGLDDAAVEINVTPDRGYALSIRGVAREYSHATGATFRDPVAVADVVGLGGGCVGQTGTADAISDGAACVSRFFPVTLADDNPIRGRTGISVFATRIVRGVDASRPTPPRMVSRLALAGIRSRSLLVDITNYVMLEIGQPVHGYDLDALRGGITVRRARAGDTLTTLDEKERALHPEDLIITDDRGPIGLAGVMGGADTELRDSTRNVLIEAAHFDPVSIARTARRHRVPSEASRRFERGVDPEIAEAATARVAHLMVKYAGGVAEPGTVVRGASGAEVVGAAGGGNDPVAGAGSSAGVARVIDLPADYIANRTGADYSTGEIVGTLSQIGATVTETASGFCVTPPSWRPDLTGCAELAEEVARLTGYDRIPSVLPVAPPGRGLTRAQRLRRQAADALAAAGSVEVLTFPFATEAENAVFGVAAHAVTTFETPMRAHSGGVASIRLANPLDQTTGLLRRSLLPGLIAAARRNRARGLTDISLFEQGLVFLPAADSEYGSATLPSGERLPSATELAALQAGIPPQPRHLAVLLTGRVTPRQPGQPTVAASIADALDEVRRVAHAVGVTVEFVQGSHPAMHPGRTALIRVGAHTVGWVGELLPALAAELDLPDVVAVAELALDEIIAASSDGIVARAVGTFPAATQDLSLVVAIDVPAADVRAAVAAGAGELLEVIELVDDYRGSGVPIGTKSLTFGLRFRAPDRTLTAAEASDAKLSGAAVATERVGAVVRG</sequence>
<evidence type="ECO:0000256" key="7">
    <source>
        <dbReference type="ARBA" id="ARBA00022723"/>
    </source>
</evidence>
<evidence type="ECO:0000256" key="3">
    <source>
        <dbReference type="ARBA" id="ARBA00011209"/>
    </source>
</evidence>
<comment type="similarity">
    <text evidence="2 15">Belongs to the phenylalanyl-tRNA synthetase beta subunit family. Type 1 subfamily.</text>
</comment>
<evidence type="ECO:0000259" key="18">
    <source>
        <dbReference type="PROSITE" id="PS51447"/>
    </source>
</evidence>
<dbReference type="InterPro" id="IPR036690">
    <property type="entry name" value="Fdx_antiC-bd_sf"/>
</dbReference>
<gene>
    <name evidence="15" type="primary">pheT</name>
    <name evidence="20" type="ORF">B5766_00980</name>
</gene>
<dbReference type="InterPro" id="IPR045864">
    <property type="entry name" value="aa-tRNA-synth_II/BPL/LPL"/>
</dbReference>
<accession>A0A2A6FUT5</accession>
<dbReference type="CDD" id="cd02796">
    <property type="entry name" value="tRNA_bind_bactPheRS"/>
    <property type="match status" value="1"/>
</dbReference>
<evidence type="ECO:0000256" key="5">
    <source>
        <dbReference type="ARBA" id="ARBA00022555"/>
    </source>
</evidence>
<dbReference type="SUPFAM" id="SSF50249">
    <property type="entry name" value="Nucleic acid-binding proteins"/>
    <property type="match status" value="1"/>
</dbReference>
<evidence type="ECO:0000256" key="1">
    <source>
        <dbReference type="ARBA" id="ARBA00004496"/>
    </source>
</evidence>
<organism evidence="20 21">
    <name type="scientific">Candidatus Lumbricidiphila eiseniae</name>
    <dbReference type="NCBI Taxonomy" id="1969409"/>
    <lineage>
        <taxon>Bacteria</taxon>
        <taxon>Bacillati</taxon>
        <taxon>Actinomycetota</taxon>
        <taxon>Actinomycetes</taxon>
        <taxon>Micrococcales</taxon>
        <taxon>Microbacteriaceae</taxon>
        <taxon>Candidatus Lumbricidiphila</taxon>
    </lineage>
</organism>
<keyword evidence="9 15" id="KW-0067">ATP-binding</keyword>
<evidence type="ECO:0000259" key="17">
    <source>
        <dbReference type="PROSITE" id="PS50886"/>
    </source>
</evidence>
<evidence type="ECO:0000256" key="8">
    <source>
        <dbReference type="ARBA" id="ARBA00022741"/>
    </source>
</evidence>
<comment type="caution">
    <text evidence="20">The sequence shown here is derived from an EMBL/GenBank/DDBJ whole genome shotgun (WGS) entry which is preliminary data.</text>
</comment>
<dbReference type="InterPro" id="IPR041616">
    <property type="entry name" value="PheRS_beta_core"/>
</dbReference>
<dbReference type="GO" id="GO:0009328">
    <property type="term" value="C:phenylalanine-tRNA ligase complex"/>
    <property type="evidence" value="ECO:0007669"/>
    <property type="project" value="TreeGrafter"/>
</dbReference>
<dbReference type="InterPro" id="IPR020825">
    <property type="entry name" value="Phe-tRNA_synthase-like_B3/B4"/>
</dbReference>
<evidence type="ECO:0000256" key="9">
    <source>
        <dbReference type="ARBA" id="ARBA00022840"/>
    </source>
</evidence>
<feature type="domain" description="B5" evidence="19">
    <location>
        <begin position="464"/>
        <end position="539"/>
    </location>
</feature>
<dbReference type="Gene3D" id="2.40.50.140">
    <property type="entry name" value="Nucleic acid-binding proteins"/>
    <property type="match status" value="1"/>
</dbReference>
<evidence type="ECO:0000256" key="12">
    <source>
        <dbReference type="ARBA" id="ARBA00022917"/>
    </source>
</evidence>
<dbReference type="Gene3D" id="3.30.70.380">
    <property type="entry name" value="Ferrodoxin-fold anticodon-binding domain"/>
    <property type="match status" value="1"/>
</dbReference>
<comment type="caution">
    <text evidence="15">Lacks conserved residue(s) required for the propagation of feature annotation.</text>
</comment>
<dbReference type="Pfam" id="PF03484">
    <property type="entry name" value="B5"/>
    <property type="match status" value="1"/>
</dbReference>
<dbReference type="Pfam" id="PF03483">
    <property type="entry name" value="B3_4"/>
    <property type="match status" value="1"/>
</dbReference>
<protein>
    <recommendedName>
        <fullName evidence="15">Phenylalanine--tRNA ligase beta subunit</fullName>
        <ecNumber evidence="15">6.1.1.20</ecNumber>
    </recommendedName>
    <alternativeName>
        <fullName evidence="15">Phenylalanyl-tRNA synthetase beta subunit</fullName>
        <shortName evidence="15">PheRS</shortName>
    </alternativeName>
</protein>
<dbReference type="GO" id="GO:0006432">
    <property type="term" value="P:phenylalanyl-tRNA aminoacylation"/>
    <property type="evidence" value="ECO:0007669"/>
    <property type="project" value="UniProtKB-UniRule"/>
</dbReference>
<evidence type="ECO:0000259" key="19">
    <source>
        <dbReference type="PROSITE" id="PS51483"/>
    </source>
</evidence>
<dbReference type="InterPro" id="IPR002547">
    <property type="entry name" value="tRNA-bd_dom"/>
</dbReference>
<comment type="subunit">
    <text evidence="3 15">Tetramer of two alpha and two beta subunits.</text>
</comment>
<evidence type="ECO:0000313" key="20">
    <source>
        <dbReference type="EMBL" id="PDQ36427.1"/>
    </source>
</evidence>
<comment type="cofactor">
    <cofactor evidence="15">
        <name>Mg(2+)</name>
        <dbReference type="ChEBI" id="CHEBI:18420"/>
    </cofactor>
    <text evidence="15">Binds 2 magnesium ions per tetramer.</text>
</comment>
<dbReference type="AlphaFoldDB" id="A0A2A6FUT5"/>
<dbReference type="InterPro" id="IPR045060">
    <property type="entry name" value="Phe-tRNA-ligase_IIc_bsu"/>
</dbReference>
<evidence type="ECO:0000313" key="21">
    <source>
        <dbReference type="Proteomes" id="UP000219994"/>
    </source>
</evidence>
<dbReference type="InterPro" id="IPR004532">
    <property type="entry name" value="Phe-tRNA-ligase_IIc_bsu_bact"/>
</dbReference>
<evidence type="ECO:0000256" key="13">
    <source>
        <dbReference type="ARBA" id="ARBA00023146"/>
    </source>
</evidence>
<dbReference type="EC" id="6.1.1.20" evidence="15"/>
<feature type="binding site" evidence="15">
    <location>
        <position position="526"/>
    </location>
    <ligand>
        <name>Mg(2+)</name>
        <dbReference type="ChEBI" id="CHEBI:18420"/>
        <note>shared with alpha subunit</note>
    </ligand>
</feature>
<dbReference type="GO" id="GO:0005524">
    <property type="term" value="F:ATP binding"/>
    <property type="evidence" value="ECO:0007669"/>
    <property type="project" value="UniProtKB-UniRule"/>
</dbReference>
<evidence type="ECO:0000256" key="16">
    <source>
        <dbReference type="PROSITE-ProRule" id="PRU00209"/>
    </source>
</evidence>
<dbReference type="InterPro" id="IPR009061">
    <property type="entry name" value="DNA-bd_dom_put_sf"/>
</dbReference>
<dbReference type="EMBL" id="NAEP01000015">
    <property type="protein sequence ID" value="PDQ36427.1"/>
    <property type="molecule type" value="Genomic_DNA"/>
</dbReference>
<evidence type="ECO:0000256" key="11">
    <source>
        <dbReference type="ARBA" id="ARBA00022884"/>
    </source>
</evidence>
<evidence type="ECO:0000256" key="14">
    <source>
        <dbReference type="ARBA" id="ARBA00049255"/>
    </source>
</evidence>
<dbReference type="PROSITE" id="PS51483">
    <property type="entry name" value="B5"/>
    <property type="match status" value="1"/>
</dbReference>
<dbReference type="InterPro" id="IPR005146">
    <property type="entry name" value="B3/B4_tRNA-bd"/>
</dbReference>
<dbReference type="SUPFAM" id="SSF56037">
    <property type="entry name" value="PheT/TilS domain"/>
    <property type="match status" value="1"/>
</dbReference>
<comment type="catalytic activity">
    <reaction evidence="14 15">
        <text>tRNA(Phe) + L-phenylalanine + ATP = L-phenylalanyl-tRNA(Phe) + AMP + diphosphate + H(+)</text>
        <dbReference type="Rhea" id="RHEA:19413"/>
        <dbReference type="Rhea" id="RHEA-COMP:9668"/>
        <dbReference type="Rhea" id="RHEA-COMP:9699"/>
        <dbReference type="ChEBI" id="CHEBI:15378"/>
        <dbReference type="ChEBI" id="CHEBI:30616"/>
        <dbReference type="ChEBI" id="CHEBI:33019"/>
        <dbReference type="ChEBI" id="CHEBI:58095"/>
        <dbReference type="ChEBI" id="CHEBI:78442"/>
        <dbReference type="ChEBI" id="CHEBI:78531"/>
        <dbReference type="ChEBI" id="CHEBI:456215"/>
        <dbReference type="EC" id="6.1.1.20"/>
    </reaction>
</comment>
<keyword evidence="7 15" id="KW-0479">Metal-binding</keyword>